<dbReference type="InterPro" id="IPR017871">
    <property type="entry name" value="ABC_transporter-like_CS"/>
</dbReference>
<feature type="domain" description="ABC transporter" evidence="4">
    <location>
        <begin position="226"/>
        <end position="469"/>
    </location>
</feature>
<evidence type="ECO:0000256" key="2">
    <source>
        <dbReference type="ARBA" id="ARBA00022840"/>
    </source>
</evidence>
<dbReference type="GO" id="GO:0005524">
    <property type="term" value="F:ATP binding"/>
    <property type="evidence" value="ECO:0007669"/>
    <property type="project" value="UniProtKB-KW"/>
</dbReference>
<organism evidence="5 6">
    <name type="scientific">Junco hyemalis</name>
    <name type="common">Dark-eyed junco</name>
    <dbReference type="NCBI Taxonomy" id="40217"/>
    <lineage>
        <taxon>Eukaryota</taxon>
        <taxon>Metazoa</taxon>
        <taxon>Chordata</taxon>
        <taxon>Craniata</taxon>
        <taxon>Vertebrata</taxon>
        <taxon>Euteleostomi</taxon>
        <taxon>Archelosauria</taxon>
        <taxon>Archosauria</taxon>
        <taxon>Dinosauria</taxon>
        <taxon>Saurischia</taxon>
        <taxon>Theropoda</taxon>
        <taxon>Coelurosauria</taxon>
        <taxon>Aves</taxon>
        <taxon>Neognathae</taxon>
        <taxon>Neoaves</taxon>
        <taxon>Telluraves</taxon>
        <taxon>Australaves</taxon>
        <taxon>Passeriformes</taxon>
        <taxon>Passerellidae</taxon>
        <taxon>Junco</taxon>
    </lineage>
</organism>
<sequence length="756" mass="85766">MELELIVGASTEEQNQFCRDMATRQAKLEELRSTGVNKIESLKNENFKVRKNKELSKEEKDGIIEANKTLIEEARQDSLSHKEEISTLEKESIAITKTFYKKVTPVAKAEWKSKKDDFKKKHKEAVEKINSEHEARLKEIEASKPTDKNDKDAELAYNNKMKIETSNYKQLAFEEKTAYKNAIQKIKNESHSHFLQEYNLLGSLRNGKHSFEETLQAKLEDYVYRFELKDFFIKNAEVDGLEILRGIDLDIEKGDVFGLLGPNGHGKSTLLTCLMGNPHYQITEGSIKIDGEEIVGKTPDEISKMGVFYCFQNPPEIQGVVSMDFYKAAINAHREKPIGLFEYYKSLEQAYKDVGLPSDMKERHLNDGFSGGEKKRNEILQMLLLKPKICMLDEIDSGLDVDAIKTVGENINKLEKEGTTFIIVSHYARLFDEINPTKSAVIINGKVGLTGGPDLIKRVDTEGYTFLKSEYGIDITKTEEKAPNMLGELAFFKANKGSKVGKSFNAYQGLKVTWKRIKPSLEDDIEKEEEYQFNSDGLSLIDFSYSYDDFKTPTITYSFNKDEKIGIVGRVHTGKSTLLKSLTGLYEYDGEAKLNGIDLKDLFKSKNQVISYCPSKESLFKDSIANNIELGRDGNIKEALNSACLTDSQLDINTEINPTMVNISGGQKQRLMLARSLYHQSNMYLLDNPFSSLERSMSESISNQVLDMNGLFFIVTNDENILKKLDRIIYLNDGIAKIDTYFNLLKDDSFKSLVEG</sequence>
<dbReference type="PROSITE" id="PS00211">
    <property type="entry name" value="ABC_TRANSPORTER_1"/>
    <property type="match status" value="2"/>
</dbReference>
<reference evidence="5" key="1">
    <citation type="submission" date="2025-08" db="UniProtKB">
        <authorList>
            <consortium name="Ensembl"/>
        </authorList>
    </citation>
    <scope>IDENTIFICATION</scope>
</reference>
<evidence type="ECO:0000259" key="4">
    <source>
        <dbReference type="PROSITE" id="PS50893"/>
    </source>
</evidence>
<dbReference type="Proteomes" id="UP000694408">
    <property type="component" value="Unplaced"/>
</dbReference>
<dbReference type="SUPFAM" id="SSF52540">
    <property type="entry name" value="P-loop containing nucleoside triphosphate hydrolases"/>
    <property type="match status" value="2"/>
</dbReference>
<dbReference type="GO" id="GO:0016887">
    <property type="term" value="F:ATP hydrolysis activity"/>
    <property type="evidence" value="ECO:0007669"/>
    <property type="project" value="InterPro"/>
</dbReference>
<reference evidence="5" key="2">
    <citation type="submission" date="2025-09" db="UniProtKB">
        <authorList>
            <consortium name="Ensembl"/>
        </authorList>
    </citation>
    <scope>IDENTIFICATION</scope>
</reference>
<name>A0A8C5JNB7_JUNHY</name>
<dbReference type="Ensembl" id="ENSJHYT00000025475.1">
    <property type="protein sequence ID" value="ENSJHYP00000021127.1"/>
    <property type="gene ID" value="ENSJHYG00000015981.1"/>
</dbReference>
<keyword evidence="2" id="KW-0067">ATP-binding</keyword>
<dbReference type="PANTHER" id="PTHR43204:SF1">
    <property type="entry name" value="ABC TRANSPORTER I FAMILY MEMBER 6, CHLOROPLASTIC"/>
    <property type="match status" value="1"/>
</dbReference>
<dbReference type="Pfam" id="PF00005">
    <property type="entry name" value="ABC_tran"/>
    <property type="match status" value="2"/>
</dbReference>
<dbReference type="PROSITE" id="PS50893">
    <property type="entry name" value="ABC_TRANSPORTER_2"/>
    <property type="match status" value="2"/>
</dbReference>
<proteinExistence type="predicted"/>
<keyword evidence="3" id="KW-0175">Coiled coil</keyword>
<dbReference type="PANTHER" id="PTHR43204">
    <property type="entry name" value="ABC TRANSPORTER I FAMILY MEMBER 6, CHLOROPLASTIC"/>
    <property type="match status" value="1"/>
</dbReference>
<dbReference type="InterPro" id="IPR003593">
    <property type="entry name" value="AAA+_ATPase"/>
</dbReference>
<dbReference type="Gene3D" id="3.40.50.300">
    <property type="entry name" value="P-loop containing nucleotide triphosphate hydrolases"/>
    <property type="match status" value="2"/>
</dbReference>
<dbReference type="OMA" id="NESHSHF"/>
<evidence type="ECO:0000313" key="5">
    <source>
        <dbReference type="Ensembl" id="ENSJHYP00000021127.1"/>
    </source>
</evidence>
<dbReference type="CDD" id="cd03217">
    <property type="entry name" value="ABC_FeS_Assembly"/>
    <property type="match status" value="1"/>
</dbReference>
<accession>A0A8C5JNB7</accession>
<evidence type="ECO:0000256" key="1">
    <source>
        <dbReference type="ARBA" id="ARBA00022741"/>
    </source>
</evidence>
<dbReference type="SMART" id="SM00382">
    <property type="entry name" value="AAA"/>
    <property type="match status" value="2"/>
</dbReference>
<dbReference type="InterPro" id="IPR027417">
    <property type="entry name" value="P-loop_NTPase"/>
</dbReference>
<feature type="coiled-coil region" evidence="3">
    <location>
        <begin position="39"/>
        <end position="143"/>
    </location>
</feature>
<dbReference type="InterPro" id="IPR010230">
    <property type="entry name" value="FeS-cluster_ATPase_SufC"/>
</dbReference>
<dbReference type="NCBIfam" id="TIGR01978">
    <property type="entry name" value="sufC"/>
    <property type="match status" value="1"/>
</dbReference>
<keyword evidence="1" id="KW-0547">Nucleotide-binding</keyword>
<feature type="domain" description="ABC transporter" evidence="4">
    <location>
        <begin position="533"/>
        <end position="756"/>
    </location>
</feature>
<evidence type="ECO:0000313" key="6">
    <source>
        <dbReference type="Proteomes" id="UP000694408"/>
    </source>
</evidence>
<dbReference type="InterPro" id="IPR003439">
    <property type="entry name" value="ABC_transporter-like_ATP-bd"/>
</dbReference>
<protein>
    <recommendedName>
        <fullName evidence="4">ABC transporter domain-containing protein</fullName>
    </recommendedName>
</protein>
<dbReference type="AlphaFoldDB" id="A0A8C5JNB7"/>
<evidence type="ECO:0000256" key="3">
    <source>
        <dbReference type="SAM" id="Coils"/>
    </source>
</evidence>
<keyword evidence="6" id="KW-1185">Reference proteome</keyword>